<proteinExistence type="predicted"/>
<dbReference type="SUPFAM" id="SSF52540">
    <property type="entry name" value="P-loop containing nucleoside triphosphate hydrolases"/>
    <property type="match status" value="1"/>
</dbReference>
<dbReference type="InterPro" id="IPR020987">
    <property type="entry name" value="Centromere_Cenp-M"/>
</dbReference>
<evidence type="ECO:0000256" key="5">
    <source>
        <dbReference type="ARBA" id="ARBA00023242"/>
    </source>
</evidence>
<dbReference type="PANTHER" id="PTHR34436">
    <property type="entry name" value="CENTROMERE PROTEIN M"/>
    <property type="match status" value="1"/>
</dbReference>
<protein>
    <recommendedName>
        <fullName evidence="3">Centromere protein M</fullName>
    </recommendedName>
</protein>
<accession>A0AAE0SBV8</accession>
<keyword evidence="5" id="KW-0539">Nucleus</keyword>
<dbReference type="EMBL" id="JAEAOA010001049">
    <property type="protein sequence ID" value="KAK3589145.1"/>
    <property type="molecule type" value="Genomic_DNA"/>
</dbReference>
<evidence type="ECO:0000313" key="7">
    <source>
        <dbReference type="EMBL" id="KAK3589145.1"/>
    </source>
</evidence>
<dbReference type="AlphaFoldDB" id="A0AAE0SBV8"/>
<evidence type="ECO:0000313" key="8">
    <source>
        <dbReference type="Proteomes" id="UP001195483"/>
    </source>
</evidence>
<evidence type="ECO:0000256" key="1">
    <source>
        <dbReference type="ARBA" id="ARBA00004123"/>
    </source>
</evidence>
<name>A0AAE0SBV8_9BIVA</name>
<dbReference type="Gene3D" id="3.40.50.300">
    <property type="entry name" value="P-loop containing nucleotide triphosphate hydrolases"/>
    <property type="match status" value="1"/>
</dbReference>
<keyword evidence="6" id="KW-0137">Centromere</keyword>
<evidence type="ECO:0000256" key="4">
    <source>
        <dbReference type="ARBA" id="ARBA00022454"/>
    </source>
</evidence>
<keyword evidence="4" id="KW-0158">Chromosome</keyword>
<dbReference type="PANTHER" id="PTHR34436:SF1">
    <property type="entry name" value="CENTROMERE PROTEIN M"/>
    <property type="match status" value="1"/>
</dbReference>
<dbReference type="Proteomes" id="UP001195483">
    <property type="component" value="Unassembled WGS sequence"/>
</dbReference>
<reference evidence="7" key="1">
    <citation type="journal article" date="2021" name="Genome Biol. Evol.">
        <title>A High-Quality Reference Genome for a Parasitic Bivalve with Doubly Uniparental Inheritance (Bivalvia: Unionida).</title>
        <authorList>
            <person name="Smith C.H."/>
        </authorList>
    </citation>
    <scope>NUCLEOTIDE SEQUENCE</scope>
    <source>
        <strain evidence="7">CHS0354</strain>
    </source>
</reference>
<evidence type="ECO:0000256" key="2">
    <source>
        <dbReference type="ARBA" id="ARBA00004584"/>
    </source>
</evidence>
<reference evidence="7" key="3">
    <citation type="submission" date="2023-05" db="EMBL/GenBank/DDBJ databases">
        <authorList>
            <person name="Smith C.H."/>
        </authorList>
    </citation>
    <scope>NUCLEOTIDE SEQUENCE</scope>
    <source>
        <strain evidence="7">CHS0354</strain>
        <tissue evidence="7">Mantle</tissue>
    </source>
</reference>
<dbReference type="Pfam" id="PF11111">
    <property type="entry name" value="CENP-M"/>
    <property type="match status" value="1"/>
</dbReference>
<reference evidence="7" key="2">
    <citation type="journal article" date="2021" name="Genome Biol. Evol.">
        <title>Developing a high-quality reference genome for a parasitic bivalve with doubly uniparental inheritance (Bivalvia: Unionida).</title>
        <authorList>
            <person name="Smith C.H."/>
        </authorList>
    </citation>
    <scope>NUCLEOTIDE SEQUENCE</scope>
    <source>
        <strain evidence="7">CHS0354</strain>
        <tissue evidence="7">Mantle</tissue>
    </source>
</reference>
<organism evidence="7 8">
    <name type="scientific">Potamilus streckersoni</name>
    <dbReference type="NCBI Taxonomy" id="2493646"/>
    <lineage>
        <taxon>Eukaryota</taxon>
        <taxon>Metazoa</taxon>
        <taxon>Spiralia</taxon>
        <taxon>Lophotrochozoa</taxon>
        <taxon>Mollusca</taxon>
        <taxon>Bivalvia</taxon>
        <taxon>Autobranchia</taxon>
        <taxon>Heteroconchia</taxon>
        <taxon>Palaeoheterodonta</taxon>
        <taxon>Unionida</taxon>
        <taxon>Unionoidea</taxon>
        <taxon>Unionidae</taxon>
        <taxon>Ambleminae</taxon>
        <taxon>Lampsilini</taxon>
        <taxon>Potamilus</taxon>
    </lineage>
</organism>
<dbReference type="InterPro" id="IPR027417">
    <property type="entry name" value="P-loop_NTPase"/>
</dbReference>
<gene>
    <name evidence="7" type="ORF">CHS0354_017113</name>
</gene>
<keyword evidence="8" id="KW-1185">Reference proteome</keyword>
<sequence length="187" mass="20586">MIHPFNKKPEKKTAILIVGSEGVGKHALALDMLKTEHPFELNIRTAGCLPLPSEKAADRPRLDFICFVIDITKPDSFKIVKESLQHMDVSYCLGKACFIVSKVKNTNRSVPLESIHDLANRLSMQVLFGDLQNEAERLHLARRLVSMLHLSAGLQCCGSAPTLVNCVIDFPVQTDVHTAEPVSSGIS</sequence>
<comment type="subcellular location">
    <subcellularLocation>
        <location evidence="2">Chromosome</location>
        <location evidence="2">Centromere</location>
    </subcellularLocation>
    <subcellularLocation>
        <location evidence="1">Nucleus</location>
    </subcellularLocation>
</comment>
<comment type="caution">
    <text evidence="7">The sequence shown here is derived from an EMBL/GenBank/DDBJ whole genome shotgun (WGS) entry which is preliminary data.</text>
</comment>
<dbReference type="GO" id="GO:0005634">
    <property type="term" value="C:nucleus"/>
    <property type="evidence" value="ECO:0007669"/>
    <property type="project" value="UniProtKB-SubCell"/>
</dbReference>
<evidence type="ECO:0000256" key="6">
    <source>
        <dbReference type="ARBA" id="ARBA00023328"/>
    </source>
</evidence>
<dbReference type="GO" id="GO:0000775">
    <property type="term" value="C:chromosome, centromeric region"/>
    <property type="evidence" value="ECO:0007669"/>
    <property type="project" value="UniProtKB-SubCell"/>
</dbReference>
<evidence type="ECO:0000256" key="3">
    <source>
        <dbReference type="ARBA" id="ARBA00016382"/>
    </source>
</evidence>